<reference evidence="3" key="1">
    <citation type="submission" date="2022-11" db="EMBL/GenBank/DDBJ databases">
        <title>Centuries of genome instability and evolution in soft-shell clam transmissible cancer (bioRxiv).</title>
        <authorList>
            <person name="Hart S.F.M."/>
            <person name="Yonemitsu M.A."/>
            <person name="Giersch R.M."/>
            <person name="Beal B.F."/>
            <person name="Arriagada G."/>
            <person name="Davis B.W."/>
            <person name="Ostrander E.A."/>
            <person name="Goff S.P."/>
            <person name="Metzger M.J."/>
        </authorList>
    </citation>
    <scope>NUCLEOTIDE SEQUENCE</scope>
    <source>
        <strain evidence="3">MELC-2E11</strain>
        <tissue evidence="3">Siphon/mantle</tissue>
    </source>
</reference>
<sequence>MCRTALNGFILCVLSVIIYFCAAPAEAGECCRSHRDIYNVYQYQQWCPVYCCNSGIFRRLQCCSDPARRAFPGDIDSFCAAWFIFPHNVWIPVIIGLVILGILIGICVCCVRCCCVF</sequence>
<dbReference type="EMBL" id="CP111014">
    <property type="protein sequence ID" value="WAQ99281.1"/>
    <property type="molecule type" value="Genomic_DNA"/>
</dbReference>
<keyword evidence="1" id="KW-0812">Transmembrane</keyword>
<organism evidence="3 4">
    <name type="scientific">Mya arenaria</name>
    <name type="common">Soft-shell clam</name>
    <dbReference type="NCBI Taxonomy" id="6604"/>
    <lineage>
        <taxon>Eukaryota</taxon>
        <taxon>Metazoa</taxon>
        <taxon>Spiralia</taxon>
        <taxon>Lophotrochozoa</taxon>
        <taxon>Mollusca</taxon>
        <taxon>Bivalvia</taxon>
        <taxon>Autobranchia</taxon>
        <taxon>Heteroconchia</taxon>
        <taxon>Euheterodonta</taxon>
        <taxon>Imparidentia</taxon>
        <taxon>Neoheterodontei</taxon>
        <taxon>Myida</taxon>
        <taxon>Myoidea</taxon>
        <taxon>Myidae</taxon>
        <taxon>Mya</taxon>
    </lineage>
</organism>
<gene>
    <name evidence="3" type="ORF">MAR_023654</name>
</gene>
<keyword evidence="1" id="KW-1133">Transmembrane helix</keyword>
<evidence type="ECO:0000313" key="4">
    <source>
        <dbReference type="Proteomes" id="UP001164746"/>
    </source>
</evidence>
<name>A0ABY7DQV5_MYAAR</name>
<evidence type="ECO:0000313" key="3">
    <source>
        <dbReference type="EMBL" id="WAQ99281.1"/>
    </source>
</evidence>
<evidence type="ECO:0000256" key="1">
    <source>
        <dbReference type="SAM" id="Phobius"/>
    </source>
</evidence>
<keyword evidence="2" id="KW-0732">Signal</keyword>
<evidence type="ECO:0000256" key="2">
    <source>
        <dbReference type="SAM" id="SignalP"/>
    </source>
</evidence>
<keyword evidence="4" id="KW-1185">Reference proteome</keyword>
<accession>A0ABY7DQV5</accession>
<keyword evidence="1" id="KW-0472">Membrane</keyword>
<feature type="signal peptide" evidence="2">
    <location>
        <begin position="1"/>
        <end position="27"/>
    </location>
</feature>
<feature type="chain" id="PRO_5046526349" evidence="2">
    <location>
        <begin position="28"/>
        <end position="117"/>
    </location>
</feature>
<feature type="transmembrane region" description="Helical" evidence="1">
    <location>
        <begin position="90"/>
        <end position="115"/>
    </location>
</feature>
<dbReference type="Proteomes" id="UP001164746">
    <property type="component" value="Chromosome 3"/>
</dbReference>
<proteinExistence type="predicted"/>
<protein>
    <submittedName>
        <fullName evidence="3">Uncharacterized protein</fullName>
    </submittedName>
</protein>